<evidence type="ECO:0000313" key="7">
    <source>
        <dbReference type="EMBL" id="TNV78149.1"/>
    </source>
</evidence>
<proteinExistence type="predicted"/>
<dbReference type="EMBL" id="RRYP01010807">
    <property type="protein sequence ID" value="TNV78149.1"/>
    <property type="molecule type" value="Genomic_DNA"/>
</dbReference>
<reference evidence="7" key="1">
    <citation type="submission" date="2019-06" db="EMBL/GenBank/DDBJ databases">
        <authorList>
            <person name="Zheng W."/>
        </authorList>
    </citation>
    <scope>NUCLEOTIDE SEQUENCE</scope>
    <source>
        <strain evidence="7">QDHG01</strain>
    </source>
</reference>
<keyword evidence="8" id="KW-1185">Reference proteome</keyword>
<dbReference type="Proteomes" id="UP000785679">
    <property type="component" value="Unassembled WGS sequence"/>
</dbReference>
<evidence type="ECO:0000256" key="2">
    <source>
        <dbReference type="ARBA" id="ARBA00022737"/>
    </source>
</evidence>
<dbReference type="GO" id="GO:0008270">
    <property type="term" value="F:zinc ion binding"/>
    <property type="evidence" value="ECO:0007669"/>
    <property type="project" value="UniProtKB-KW"/>
</dbReference>
<dbReference type="PANTHER" id="PTHR13555">
    <property type="entry name" value="C2H2 ZINC FINGER CGI-62-RELATED"/>
    <property type="match status" value="1"/>
</dbReference>
<dbReference type="InterPro" id="IPR049899">
    <property type="entry name" value="Znf_C2HC_C3H"/>
</dbReference>
<keyword evidence="3 5" id="KW-0863">Zinc-finger</keyword>
<comment type="caution">
    <text evidence="7">The sequence shown here is derived from an EMBL/GenBank/DDBJ whole genome shotgun (WGS) entry which is preliminary data.</text>
</comment>
<keyword evidence="4" id="KW-0862">Zinc</keyword>
<feature type="domain" description="C2HC/C3H-type" evidence="6">
    <location>
        <begin position="143"/>
        <end position="172"/>
    </location>
</feature>
<evidence type="ECO:0000313" key="8">
    <source>
        <dbReference type="Proteomes" id="UP000785679"/>
    </source>
</evidence>
<gene>
    <name evidence="7" type="ORF">FGO68_gene14097</name>
</gene>
<dbReference type="OrthoDB" id="265955at2759"/>
<keyword evidence="1" id="KW-0479">Metal-binding</keyword>
<dbReference type="PANTHER" id="PTHR13555:SF68">
    <property type="entry name" value="ZINC FINGER PROTEIN 474"/>
    <property type="match status" value="1"/>
</dbReference>
<evidence type="ECO:0000256" key="5">
    <source>
        <dbReference type="PROSITE-ProRule" id="PRU01371"/>
    </source>
</evidence>
<evidence type="ECO:0000256" key="4">
    <source>
        <dbReference type="ARBA" id="ARBA00022833"/>
    </source>
</evidence>
<sequence length="236" mass="27134">MNTPATTGFSKARQNLIYSAEEAQIQKTALEGKKVSVKTAANFNKARGQSQQLIQEKPAFIRRPRTLICYICGREYGTASLQIHLKTCIKKFEMEESYKPAHLRRPVPRPPQTFEDMQLKGSKGGFDVDQFNQEAFKKFNDEALVPCEHCHRTFLPDRLEVHKRICLKVFMRKVVPKNFRLKRMVLPGEVVTLKGRLPDINRAFSMGEEDNFSGGAFARPAAKYGQMQQYRTKYIQ</sequence>
<dbReference type="InterPro" id="IPR026319">
    <property type="entry name" value="ZC2HC1A/B-like"/>
</dbReference>
<keyword evidence="2" id="KW-0677">Repeat</keyword>
<dbReference type="Gene3D" id="3.30.160.60">
    <property type="entry name" value="Classic Zinc Finger"/>
    <property type="match status" value="2"/>
</dbReference>
<protein>
    <recommendedName>
        <fullName evidence="6">C2HC/C3H-type domain-containing protein</fullName>
    </recommendedName>
</protein>
<evidence type="ECO:0000256" key="1">
    <source>
        <dbReference type="ARBA" id="ARBA00022723"/>
    </source>
</evidence>
<dbReference type="Pfam" id="PF13913">
    <property type="entry name" value="zf-C2HC_2"/>
    <property type="match status" value="2"/>
</dbReference>
<evidence type="ECO:0000256" key="3">
    <source>
        <dbReference type="ARBA" id="ARBA00022771"/>
    </source>
</evidence>
<accession>A0A8J8NNR5</accession>
<dbReference type="PROSITE" id="PS52027">
    <property type="entry name" value="ZF_C2HC_C3H"/>
    <property type="match status" value="1"/>
</dbReference>
<dbReference type="AlphaFoldDB" id="A0A8J8NNR5"/>
<organism evidence="7 8">
    <name type="scientific">Halteria grandinella</name>
    <dbReference type="NCBI Taxonomy" id="5974"/>
    <lineage>
        <taxon>Eukaryota</taxon>
        <taxon>Sar</taxon>
        <taxon>Alveolata</taxon>
        <taxon>Ciliophora</taxon>
        <taxon>Intramacronucleata</taxon>
        <taxon>Spirotrichea</taxon>
        <taxon>Stichotrichia</taxon>
        <taxon>Sporadotrichida</taxon>
        <taxon>Halteriidae</taxon>
        <taxon>Halteria</taxon>
    </lineage>
</organism>
<name>A0A8J8NNR5_HALGN</name>
<evidence type="ECO:0000259" key="6">
    <source>
        <dbReference type="PROSITE" id="PS52027"/>
    </source>
</evidence>